<gene>
    <name evidence="1" type="ORF">MIMGU_mgv11b022056mg</name>
</gene>
<dbReference type="Gene3D" id="1.25.40.20">
    <property type="entry name" value="Ankyrin repeat-containing domain"/>
    <property type="match status" value="1"/>
</dbReference>
<name>A0A022Q944_ERYGU</name>
<dbReference type="EMBL" id="KI632154">
    <property type="protein sequence ID" value="EYU23778.1"/>
    <property type="molecule type" value="Genomic_DNA"/>
</dbReference>
<dbReference type="eggNOG" id="KOG0504">
    <property type="taxonomic scope" value="Eukaryota"/>
</dbReference>
<dbReference type="InterPro" id="IPR036770">
    <property type="entry name" value="Ankyrin_rpt-contain_sf"/>
</dbReference>
<dbReference type="SUPFAM" id="SSF48403">
    <property type="entry name" value="Ankyrin repeat"/>
    <property type="match status" value="1"/>
</dbReference>
<evidence type="ECO:0000313" key="2">
    <source>
        <dbReference type="Proteomes" id="UP000030748"/>
    </source>
</evidence>
<dbReference type="STRING" id="4155.A0A022Q944"/>
<organism evidence="1 2">
    <name type="scientific">Erythranthe guttata</name>
    <name type="common">Yellow monkey flower</name>
    <name type="synonym">Mimulus guttatus</name>
    <dbReference type="NCBI Taxonomy" id="4155"/>
    <lineage>
        <taxon>Eukaryota</taxon>
        <taxon>Viridiplantae</taxon>
        <taxon>Streptophyta</taxon>
        <taxon>Embryophyta</taxon>
        <taxon>Tracheophyta</taxon>
        <taxon>Spermatophyta</taxon>
        <taxon>Magnoliopsida</taxon>
        <taxon>eudicotyledons</taxon>
        <taxon>Gunneridae</taxon>
        <taxon>Pentapetalae</taxon>
        <taxon>asterids</taxon>
        <taxon>lamiids</taxon>
        <taxon>Lamiales</taxon>
        <taxon>Phrymaceae</taxon>
        <taxon>Erythranthe</taxon>
    </lineage>
</organism>
<keyword evidence="2" id="KW-1185">Reference proteome</keyword>
<dbReference type="AlphaFoldDB" id="A0A022Q944"/>
<sequence>MEQLVDAPQGEEIDFLYSVIRHQDPDFLRAFDQRQFADTPLHFAADNGRTQLAMNPDGLTADDLALHYAAETDDADLLEEFLLRCPKSIEELTARGESAVHLAVKYEKLAAFRV</sequence>
<reference evidence="1 2" key="1">
    <citation type="journal article" date="2013" name="Proc. Natl. Acad. Sci. U.S.A.">
        <title>Fine-scale variation in meiotic recombination in Mimulus inferred from population shotgun sequencing.</title>
        <authorList>
            <person name="Hellsten U."/>
            <person name="Wright K.M."/>
            <person name="Jenkins J."/>
            <person name="Shu S."/>
            <person name="Yuan Y."/>
            <person name="Wessler S.R."/>
            <person name="Schmutz J."/>
            <person name="Willis J.H."/>
            <person name="Rokhsar D.S."/>
        </authorList>
    </citation>
    <scope>NUCLEOTIDE SEQUENCE [LARGE SCALE GENOMIC DNA]</scope>
    <source>
        <strain evidence="2">cv. DUN x IM62</strain>
    </source>
</reference>
<dbReference type="Proteomes" id="UP000030748">
    <property type="component" value="Unassembled WGS sequence"/>
</dbReference>
<proteinExistence type="predicted"/>
<dbReference type="PhylomeDB" id="A0A022Q944"/>
<dbReference type="PANTHER" id="PTHR24128">
    <property type="entry name" value="HOMEOBOX PROTEIN WARIAI"/>
    <property type="match status" value="1"/>
</dbReference>
<dbReference type="PANTHER" id="PTHR24128:SF24">
    <property type="entry name" value="ANKYRIN REPEAT PROTEIN"/>
    <property type="match status" value="1"/>
</dbReference>
<accession>A0A022Q944</accession>
<protein>
    <submittedName>
        <fullName evidence="1">Uncharacterized protein</fullName>
    </submittedName>
</protein>
<evidence type="ECO:0000313" key="1">
    <source>
        <dbReference type="EMBL" id="EYU23778.1"/>
    </source>
</evidence>